<proteinExistence type="predicted"/>
<protein>
    <submittedName>
        <fullName evidence="1">Uncharacterized protein</fullName>
    </submittedName>
</protein>
<gene>
    <name evidence="1" type="ORF">AVDCRST_MAG11-3174</name>
</gene>
<feature type="non-terminal residue" evidence="1">
    <location>
        <position position="39"/>
    </location>
</feature>
<sequence length="39" mass="4057">MGILKPLLVATPDAHDGVPLARLAHDVELARADALPDLA</sequence>
<organism evidence="1">
    <name type="scientific">uncultured Gemmatimonadaceae bacterium</name>
    <dbReference type="NCBI Taxonomy" id="246130"/>
    <lineage>
        <taxon>Bacteria</taxon>
        <taxon>Pseudomonadati</taxon>
        <taxon>Gemmatimonadota</taxon>
        <taxon>Gemmatimonadia</taxon>
        <taxon>Gemmatimonadales</taxon>
        <taxon>Gemmatimonadaceae</taxon>
        <taxon>environmental samples</taxon>
    </lineage>
</organism>
<accession>A0A6J4LXM5</accession>
<evidence type="ECO:0000313" key="1">
    <source>
        <dbReference type="EMBL" id="CAA9344935.1"/>
    </source>
</evidence>
<reference evidence="1" key="1">
    <citation type="submission" date="2020-02" db="EMBL/GenBank/DDBJ databases">
        <authorList>
            <person name="Meier V. D."/>
        </authorList>
    </citation>
    <scope>NUCLEOTIDE SEQUENCE</scope>
    <source>
        <strain evidence="1">AVDCRST_MAG11</strain>
    </source>
</reference>
<name>A0A6J4LXM5_9BACT</name>
<dbReference type="AlphaFoldDB" id="A0A6J4LXM5"/>
<dbReference type="EMBL" id="CADCTU010000690">
    <property type="protein sequence ID" value="CAA9344935.1"/>
    <property type="molecule type" value="Genomic_DNA"/>
</dbReference>